<sequence length="52" mass="5907">MIKLRIARTEKPDHRVSAARKVSGFSSPIMKISTRAKVFYICPGRNPAFFPE</sequence>
<dbReference type="KEGG" id="dmm:dnm_003910"/>
<name>A0A975BF74_9BACT</name>
<evidence type="ECO:0000313" key="1">
    <source>
        <dbReference type="EMBL" id="QTA84397.1"/>
    </source>
</evidence>
<proteinExistence type="predicted"/>
<reference evidence="1" key="1">
    <citation type="journal article" date="2021" name="Microb. Physiol.">
        <title>Proteogenomic Insights into the Physiology of Marine, Sulfate-Reducing, Filamentous Desulfonema limicola and Desulfonema magnum.</title>
        <authorList>
            <person name="Schnaars V."/>
            <person name="Wohlbrand L."/>
            <person name="Scheve S."/>
            <person name="Hinrichs C."/>
            <person name="Reinhardt R."/>
            <person name="Rabus R."/>
        </authorList>
    </citation>
    <scope>NUCLEOTIDE SEQUENCE</scope>
    <source>
        <strain evidence="1">4be13</strain>
    </source>
</reference>
<dbReference type="AlphaFoldDB" id="A0A975BF74"/>
<accession>A0A975BF74</accession>
<protein>
    <submittedName>
        <fullName evidence="1">Uncharacterized protein</fullName>
    </submittedName>
</protein>
<gene>
    <name evidence="1" type="ORF">dnm_003910</name>
</gene>
<dbReference type="Proteomes" id="UP000663722">
    <property type="component" value="Chromosome"/>
</dbReference>
<evidence type="ECO:0000313" key="2">
    <source>
        <dbReference type="Proteomes" id="UP000663722"/>
    </source>
</evidence>
<organism evidence="1 2">
    <name type="scientific">Desulfonema magnum</name>
    <dbReference type="NCBI Taxonomy" id="45655"/>
    <lineage>
        <taxon>Bacteria</taxon>
        <taxon>Pseudomonadati</taxon>
        <taxon>Thermodesulfobacteriota</taxon>
        <taxon>Desulfobacteria</taxon>
        <taxon>Desulfobacterales</taxon>
        <taxon>Desulfococcaceae</taxon>
        <taxon>Desulfonema</taxon>
    </lineage>
</organism>
<dbReference type="EMBL" id="CP061800">
    <property type="protein sequence ID" value="QTA84397.1"/>
    <property type="molecule type" value="Genomic_DNA"/>
</dbReference>
<keyword evidence="2" id="KW-1185">Reference proteome</keyword>